<reference evidence="3" key="1">
    <citation type="submission" date="2020-02" db="EMBL/GenBank/DDBJ databases">
        <authorList>
            <person name="Meier V. D."/>
        </authorList>
    </citation>
    <scope>NUCLEOTIDE SEQUENCE</scope>
    <source>
        <strain evidence="3">AVDCRST_MAG21</strain>
    </source>
</reference>
<dbReference type="SUPFAM" id="SSF52096">
    <property type="entry name" value="ClpP/crotonase"/>
    <property type="match status" value="1"/>
</dbReference>
<dbReference type="Gene3D" id="3.90.226.10">
    <property type="entry name" value="2-enoyl-CoA Hydratase, Chain A, domain 1"/>
    <property type="match status" value="1"/>
</dbReference>
<sequence length="263" mass="27575">MTEPVSYDVQEQVATVTLARPEAMNSLDTATKEALLSAVTRASGDTDVRCVVITGSGRAFSVGQDLREHVELLNDRPLDEVWSTVERHYAPIARTLATMAKPVLAAVNGVAAGAGLSIALACDMRIAADSAGFNTAFTGVALSCDTGISWTLPRLIGPTKALELLLMPRTLDAAEALDLGILNQVVPAAELMTTVQALASTLAAGPTLAYASIKQSVAYAAAHPLDETLAFEARMMARTGGSADHRHAVASFVAKQQPTFEGR</sequence>
<dbReference type="CDD" id="cd06558">
    <property type="entry name" value="crotonase-like"/>
    <property type="match status" value="1"/>
</dbReference>
<dbReference type="InterPro" id="IPR001753">
    <property type="entry name" value="Enoyl-CoA_hydra/iso"/>
</dbReference>
<dbReference type="PROSITE" id="PS00166">
    <property type="entry name" value="ENOYL_COA_HYDRATASE"/>
    <property type="match status" value="1"/>
</dbReference>
<dbReference type="PANTHER" id="PTHR43802">
    <property type="entry name" value="ENOYL-COA HYDRATASE"/>
    <property type="match status" value="1"/>
</dbReference>
<gene>
    <name evidence="3" type="ORF">AVDCRST_MAG21-1228</name>
</gene>
<dbReference type="EMBL" id="CADCUL010000091">
    <property type="protein sequence ID" value="CAA9373122.1"/>
    <property type="molecule type" value="Genomic_DNA"/>
</dbReference>
<name>A0A6J4MZ02_9ACTN</name>
<dbReference type="EC" id="4.2.1.17" evidence="3"/>
<evidence type="ECO:0000313" key="3">
    <source>
        <dbReference type="EMBL" id="CAA9373122.1"/>
    </source>
</evidence>
<evidence type="ECO:0000256" key="2">
    <source>
        <dbReference type="RuleBase" id="RU003707"/>
    </source>
</evidence>
<organism evidence="3">
    <name type="scientific">uncultured Nocardioidaceae bacterium</name>
    <dbReference type="NCBI Taxonomy" id="253824"/>
    <lineage>
        <taxon>Bacteria</taxon>
        <taxon>Bacillati</taxon>
        <taxon>Actinomycetota</taxon>
        <taxon>Actinomycetes</taxon>
        <taxon>Propionibacteriales</taxon>
        <taxon>Nocardioidaceae</taxon>
        <taxon>environmental samples</taxon>
    </lineage>
</organism>
<evidence type="ECO:0000256" key="1">
    <source>
        <dbReference type="ARBA" id="ARBA00005254"/>
    </source>
</evidence>
<dbReference type="GO" id="GO:0004300">
    <property type="term" value="F:enoyl-CoA hydratase activity"/>
    <property type="evidence" value="ECO:0007669"/>
    <property type="project" value="UniProtKB-EC"/>
</dbReference>
<comment type="similarity">
    <text evidence="1 2">Belongs to the enoyl-CoA hydratase/isomerase family.</text>
</comment>
<accession>A0A6J4MZ02</accession>
<dbReference type="InterPro" id="IPR018376">
    <property type="entry name" value="Enoyl-CoA_hyd/isom_CS"/>
</dbReference>
<dbReference type="InterPro" id="IPR029045">
    <property type="entry name" value="ClpP/crotonase-like_dom_sf"/>
</dbReference>
<proteinExistence type="inferred from homology"/>
<dbReference type="Gene3D" id="1.10.12.10">
    <property type="entry name" value="Lyase 2-enoyl-coa Hydratase, Chain A, domain 2"/>
    <property type="match status" value="1"/>
</dbReference>
<dbReference type="InterPro" id="IPR014748">
    <property type="entry name" value="Enoyl-CoA_hydra_C"/>
</dbReference>
<dbReference type="AlphaFoldDB" id="A0A6J4MZ02"/>
<protein>
    <submittedName>
        <fullName evidence="3">Enoyl-CoA hydratase</fullName>
        <ecNumber evidence="3">4.2.1.17</ecNumber>
    </submittedName>
</protein>
<keyword evidence="3" id="KW-0456">Lyase</keyword>
<dbReference type="PANTHER" id="PTHR43802:SF1">
    <property type="entry name" value="IP11341P-RELATED"/>
    <property type="match status" value="1"/>
</dbReference>
<dbReference type="Pfam" id="PF00378">
    <property type="entry name" value="ECH_1"/>
    <property type="match status" value="1"/>
</dbReference>